<dbReference type="EMBL" id="JBHUIO010000005">
    <property type="protein sequence ID" value="MFD2169551.1"/>
    <property type="molecule type" value="Genomic_DNA"/>
</dbReference>
<gene>
    <name evidence="4" type="ORF">ACFSOY_06045</name>
</gene>
<evidence type="ECO:0000256" key="3">
    <source>
        <dbReference type="SAM" id="SignalP"/>
    </source>
</evidence>
<dbReference type="Proteomes" id="UP001597343">
    <property type="component" value="Unassembled WGS sequence"/>
</dbReference>
<protein>
    <recommendedName>
        <fullName evidence="6">Periplasmic heavy metal sensor</fullName>
    </recommendedName>
</protein>
<keyword evidence="5" id="KW-1185">Reference proteome</keyword>
<comment type="caution">
    <text evidence="4">The sequence shown here is derived from an EMBL/GenBank/DDBJ whole genome shotgun (WGS) entry which is preliminary data.</text>
</comment>
<evidence type="ECO:0000313" key="4">
    <source>
        <dbReference type="EMBL" id="MFD2169551.1"/>
    </source>
</evidence>
<feature type="signal peptide" evidence="3">
    <location>
        <begin position="1"/>
        <end position="26"/>
    </location>
</feature>
<evidence type="ECO:0008006" key="6">
    <source>
        <dbReference type="Google" id="ProtNLM"/>
    </source>
</evidence>
<reference evidence="5" key="1">
    <citation type="journal article" date="2019" name="Int. J. Syst. Evol. Microbiol.">
        <title>The Global Catalogue of Microorganisms (GCM) 10K type strain sequencing project: providing services to taxonomists for standard genome sequencing and annotation.</title>
        <authorList>
            <consortium name="The Broad Institute Genomics Platform"/>
            <consortium name="The Broad Institute Genome Sequencing Center for Infectious Disease"/>
            <person name="Wu L."/>
            <person name="Ma J."/>
        </authorList>
    </citation>
    <scope>NUCLEOTIDE SEQUENCE [LARGE SCALE GENOMIC DNA]</scope>
    <source>
        <strain evidence="5">CGMCC 1.13574</strain>
    </source>
</reference>
<feature type="chain" id="PRO_5045890646" description="Periplasmic heavy metal sensor" evidence="3">
    <location>
        <begin position="27"/>
        <end position="176"/>
    </location>
</feature>
<keyword evidence="1" id="KW-0175">Coiled coil</keyword>
<evidence type="ECO:0000256" key="1">
    <source>
        <dbReference type="SAM" id="Coils"/>
    </source>
</evidence>
<feature type="region of interest" description="Disordered" evidence="2">
    <location>
        <begin position="29"/>
        <end position="48"/>
    </location>
</feature>
<feature type="compositionally biased region" description="Basic and acidic residues" evidence="2">
    <location>
        <begin position="36"/>
        <end position="48"/>
    </location>
</feature>
<sequence>MKLAKTIFATMIIGALTLTGSGGALADSNANNVHQPAEHGGHQHKQLTDEHKQALLDAGVDLKQLKAMHDQIRTQMENIHAHSKDLHQKMEAAKDQKLQQQVKEDLKQYHALMGRLKESKQQYRDLRQELRAAAEAKDSKKIKATFAKLQTNQQDILKLLQAADQELQQELKKLKA</sequence>
<evidence type="ECO:0000256" key="2">
    <source>
        <dbReference type="SAM" id="MobiDB-lite"/>
    </source>
</evidence>
<organism evidence="4 5">
    <name type="scientific">Tumebacillus lipolyticus</name>
    <dbReference type="NCBI Taxonomy" id="1280370"/>
    <lineage>
        <taxon>Bacteria</taxon>
        <taxon>Bacillati</taxon>
        <taxon>Bacillota</taxon>
        <taxon>Bacilli</taxon>
        <taxon>Bacillales</taxon>
        <taxon>Alicyclobacillaceae</taxon>
        <taxon>Tumebacillus</taxon>
    </lineage>
</organism>
<proteinExistence type="predicted"/>
<feature type="coiled-coil region" evidence="1">
    <location>
        <begin position="109"/>
        <end position="143"/>
    </location>
</feature>
<keyword evidence="3" id="KW-0732">Signal</keyword>
<accession>A0ABW4ZVA0</accession>
<name>A0ABW4ZVA0_9BACL</name>
<evidence type="ECO:0000313" key="5">
    <source>
        <dbReference type="Proteomes" id="UP001597343"/>
    </source>
</evidence>
<dbReference type="RefSeq" id="WP_386044795.1">
    <property type="nucleotide sequence ID" value="NZ_JBHUIO010000005.1"/>
</dbReference>